<sequence length="54" mass="6080">MRAVRELFQLSICNLHGTTRHMGLCLDSSEEQKVTVGELLRTVTEAQQSNMGIF</sequence>
<evidence type="ECO:0000313" key="1">
    <source>
        <dbReference type="EMBL" id="KAF2841365.1"/>
    </source>
</evidence>
<gene>
    <name evidence="1" type="ORF">M501DRAFT_1000544</name>
</gene>
<comment type="caution">
    <text evidence="1">The sequence shown here is derived from an EMBL/GenBank/DDBJ whole genome shotgun (WGS) entry which is preliminary data.</text>
</comment>
<accession>A0A9P4VTD6</accession>
<keyword evidence="2" id="KW-1185">Reference proteome</keyword>
<dbReference type="EMBL" id="MU006091">
    <property type="protein sequence ID" value="KAF2841365.1"/>
    <property type="molecule type" value="Genomic_DNA"/>
</dbReference>
<name>A0A9P4VTD6_9PEZI</name>
<evidence type="ECO:0000313" key="2">
    <source>
        <dbReference type="Proteomes" id="UP000799429"/>
    </source>
</evidence>
<protein>
    <submittedName>
        <fullName evidence="1">Uncharacterized protein</fullName>
    </submittedName>
</protein>
<dbReference type="AlphaFoldDB" id="A0A9P4VTD6"/>
<organism evidence="1 2">
    <name type="scientific">Patellaria atrata CBS 101060</name>
    <dbReference type="NCBI Taxonomy" id="1346257"/>
    <lineage>
        <taxon>Eukaryota</taxon>
        <taxon>Fungi</taxon>
        <taxon>Dikarya</taxon>
        <taxon>Ascomycota</taxon>
        <taxon>Pezizomycotina</taxon>
        <taxon>Dothideomycetes</taxon>
        <taxon>Dothideomycetes incertae sedis</taxon>
        <taxon>Patellariales</taxon>
        <taxon>Patellariaceae</taxon>
        <taxon>Patellaria</taxon>
    </lineage>
</organism>
<dbReference type="Proteomes" id="UP000799429">
    <property type="component" value="Unassembled WGS sequence"/>
</dbReference>
<reference evidence="1" key="1">
    <citation type="journal article" date="2020" name="Stud. Mycol.">
        <title>101 Dothideomycetes genomes: a test case for predicting lifestyles and emergence of pathogens.</title>
        <authorList>
            <person name="Haridas S."/>
            <person name="Albert R."/>
            <person name="Binder M."/>
            <person name="Bloem J."/>
            <person name="Labutti K."/>
            <person name="Salamov A."/>
            <person name="Andreopoulos B."/>
            <person name="Baker S."/>
            <person name="Barry K."/>
            <person name="Bills G."/>
            <person name="Bluhm B."/>
            <person name="Cannon C."/>
            <person name="Castanera R."/>
            <person name="Culley D."/>
            <person name="Daum C."/>
            <person name="Ezra D."/>
            <person name="Gonzalez J."/>
            <person name="Henrissat B."/>
            <person name="Kuo A."/>
            <person name="Liang C."/>
            <person name="Lipzen A."/>
            <person name="Lutzoni F."/>
            <person name="Magnuson J."/>
            <person name="Mondo S."/>
            <person name="Nolan M."/>
            <person name="Ohm R."/>
            <person name="Pangilinan J."/>
            <person name="Park H.-J."/>
            <person name="Ramirez L."/>
            <person name="Alfaro M."/>
            <person name="Sun H."/>
            <person name="Tritt A."/>
            <person name="Yoshinaga Y."/>
            <person name="Zwiers L.-H."/>
            <person name="Turgeon B."/>
            <person name="Goodwin S."/>
            <person name="Spatafora J."/>
            <person name="Crous P."/>
            <person name="Grigoriev I."/>
        </authorList>
    </citation>
    <scope>NUCLEOTIDE SEQUENCE</scope>
    <source>
        <strain evidence="1">CBS 101060</strain>
    </source>
</reference>
<proteinExistence type="predicted"/>